<dbReference type="RefSeq" id="WP_046952756.1">
    <property type="nucleotide sequence ID" value="NZ_CP031238.1"/>
</dbReference>
<dbReference type="EMBL" id="LCTK01000006">
    <property type="protein sequence ID" value="KKZ59417.1"/>
    <property type="molecule type" value="Genomic_DNA"/>
</dbReference>
<dbReference type="InterPro" id="IPR053773">
    <property type="entry name" value="Vpar_1526-like"/>
</dbReference>
<dbReference type="NCBIfam" id="NF045477">
    <property type="entry name" value="LPO_1073_dom"/>
    <property type="match status" value="1"/>
</dbReference>
<comment type="caution">
    <text evidence="1">The sequence shown here is derived from an EMBL/GenBank/DDBJ whole genome shotgun (WGS) entry which is preliminary data.</text>
</comment>
<proteinExistence type="predicted"/>
<name>A0A0M3GAH4_HAEHA</name>
<dbReference type="PATRIC" id="fig|726.54.peg.361"/>
<gene>
    <name evidence="1" type="ORF">AAX18_01795</name>
</gene>
<evidence type="ECO:0000313" key="1">
    <source>
        <dbReference type="EMBL" id="KKZ59417.1"/>
    </source>
</evidence>
<organism evidence="1 2">
    <name type="scientific">Haemophilus haemolyticus</name>
    <dbReference type="NCBI Taxonomy" id="726"/>
    <lineage>
        <taxon>Bacteria</taxon>
        <taxon>Pseudomonadati</taxon>
        <taxon>Pseudomonadota</taxon>
        <taxon>Gammaproteobacteria</taxon>
        <taxon>Pasteurellales</taxon>
        <taxon>Pasteurellaceae</taxon>
        <taxon>Haemophilus</taxon>
    </lineage>
</organism>
<accession>A0A0M3GAH4</accession>
<evidence type="ECO:0000313" key="2">
    <source>
        <dbReference type="Proteomes" id="UP000034750"/>
    </source>
</evidence>
<reference evidence="1 2" key="1">
    <citation type="submission" date="2015-05" db="EMBL/GenBank/DDBJ databases">
        <title>Comparative analyses of the lipooligosaccharides from nottypeable Haemophilus influenzae and Haemophilus haemolyticus.</title>
        <authorList>
            <person name="Post D.M.B."/>
            <person name="Ketterer M.R."/>
            <person name="Coffin J.E."/>
            <person name="Reinders L.M."/>
            <person name="Munson R.S.Jr."/>
            <person name="Bair T.B."/>
            <person name="Murphy T.F."/>
            <person name="Foster E."/>
            <person name="Gibson B.W."/>
            <person name="Apicella M.A."/>
        </authorList>
    </citation>
    <scope>NUCLEOTIDE SEQUENCE [LARGE SCALE GENOMIC DNA]</scope>
    <source>
        <strain evidence="1 2">11P18</strain>
    </source>
</reference>
<dbReference type="Proteomes" id="UP000034750">
    <property type="component" value="Unassembled WGS sequence"/>
</dbReference>
<protein>
    <submittedName>
        <fullName evidence="1">Uncharacterized protein</fullName>
    </submittedName>
</protein>
<sequence length="313" mass="35534">MVLGKNLTLSQGENSVSLQNQGEITGNVNIGLSFSEIQDLFEKLFSAKLPSLIADARSESYKAIADFAFKFHEKLNSTVDEAVSGRIDEEMEKRFASSEVQSLISEMVNQVGTKNDISLNEVLANLLMDKLSSNNNDYLINQAISYLKYLNKDQVFFLCFIKCLRKPLYVSVQHDDGEFYSNFFDVYQQIVSNVNSIESQTDLMQQAKELYKKYINGISKFFMENISSPVNIDLLALNNMVFSDKSYKINTLKLLGDSLGVNDYKTENIKTDFPDFIEFIEFMKIDASELDELIKPLTPFGECIAENCNIKID</sequence>
<dbReference type="AlphaFoldDB" id="A0A0M3GAH4"/>